<dbReference type="EMBL" id="QZWG01000006">
    <property type="protein sequence ID" value="RZC08993.1"/>
    <property type="molecule type" value="Genomic_DNA"/>
</dbReference>
<dbReference type="Proteomes" id="UP000289340">
    <property type="component" value="Chromosome 6"/>
</dbReference>
<dbReference type="PANTHER" id="PTHR48040:SF20">
    <property type="entry name" value="PLEIOTROPIC DRUG RESISTANCE PROTEIN 1"/>
    <property type="match status" value="1"/>
</dbReference>
<evidence type="ECO:0000313" key="2">
    <source>
        <dbReference type="Proteomes" id="UP000289340"/>
    </source>
</evidence>
<sequence>MEKSLLIVEEANLSSKSFSGRVSDDKANRSGRKGMVLPFQPLFLTFDEIKYSLDMAQEMKKQGVFEEHRELLKGVSGVFRPRVLTALMGVSGAGKTTLMDVTFEAIQGVPKIKEGYNPATWMLKVTSAGIEASLKVNFTNVYRKSELYRQLFILIMSLSLAVEALHAFIQDESEHNLHFPLSHCCLVSPFFFVVNPSVVKCRISESERLSSTWVGTNSFLLLDSSTRSFFCLLTSLLLSAAMPVPGIGTGFSGMLQLGSKVCPTRRFRRSWGNRT</sequence>
<evidence type="ECO:0000313" key="1">
    <source>
        <dbReference type="EMBL" id="RZC08993.1"/>
    </source>
</evidence>
<accession>A0A445KEA1</accession>
<gene>
    <name evidence="1" type="ORF">D0Y65_015628</name>
</gene>
<keyword evidence="2" id="KW-1185">Reference proteome</keyword>
<dbReference type="SUPFAM" id="SSF52540">
    <property type="entry name" value="P-loop containing nucleoside triphosphate hydrolases"/>
    <property type="match status" value="1"/>
</dbReference>
<dbReference type="Gene3D" id="3.40.50.300">
    <property type="entry name" value="P-loop containing nucleotide triphosphate hydrolases"/>
    <property type="match status" value="1"/>
</dbReference>
<protein>
    <submittedName>
        <fullName evidence="1">Jasmonic acid-amido synthetase JAR1 isoform D</fullName>
    </submittedName>
</protein>
<dbReference type="AlphaFoldDB" id="A0A445KEA1"/>
<name>A0A445KEA1_GLYSO</name>
<dbReference type="PANTHER" id="PTHR48040">
    <property type="entry name" value="PLEIOTROPIC DRUG RESISTANCE PROTEIN 1-LIKE ISOFORM X1"/>
    <property type="match status" value="1"/>
</dbReference>
<reference evidence="1 2" key="1">
    <citation type="submission" date="2018-09" db="EMBL/GenBank/DDBJ databases">
        <title>A high-quality reference genome of wild soybean provides a powerful tool to mine soybean genomes.</title>
        <authorList>
            <person name="Xie M."/>
            <person name="Chung C.Y.L."/>
            <person name="Li M.-W."/>
            <person name="Wong F.-L."/>
            <person name="Chan T.-F."/>
            <person name="Lam H.-M."/>
        </authorList>
    </citation>
    <scope>NUCLEOTIDE SEQUENCE [LARGE SCALE GENOMIC DNA]</scope>
    <source>
        <strain evidence="2">cv. W05</strain>
        <tissue evidence="1">Hypocotyl of etiolated seedlings</tissue>
    </source>
</reference>
<dbReference type="InterPro" id="IPR027417">
    <property type="entry name" value="P-loop_NTPase"/>
</dbReference>
<organism evidence="1 2">
    <name type="scientific">Glycine soja</name>
    <name type="common">Wild soybean</name>
    <dbReference type="NCBI Taxonomy" id="3848"/>
    <lineage>
        <taxon>Eukaryota</taxon>
        <taxon>Viridiplantae</taxon>
        <taxon>Streptophyta</taxon>
        <taxon>Embryophyta</taxon>
        <taxon>Tracheophyta</taxon>
        <taxon>Spermatophyta</taxon>
        <taxon>Magnoliopsida</taxon>
        <taxon>eudicotyledons</taxon>
        <taxon>Gunneridae</taxon>
        <taxon>Pentapetalae</taxon>
        <taxon>rosids</taxon>
        <taxon>fabids</taxon>
        <taxon>Fabales</taxon>
        <taxon>Fabaceae</taxon>
        <taxon>Papilionoideae</taxon>
        <taxon>50 kb inversion clade</taxon>
        <taxon>NPAAA clade</taxon>
        <taxon>indigoferoid/millettioid clade</taxon>
        <taxon>Phaseoleae</taxon>
        <taxon>Glycine</taxon>
        <taxon>Glycine subgen. Soja</taxon>
    </lineage>
</organism>
<proteinExistence type="predicted"/>
<comment type="caution">
    <text evidence="1">The sequence shown here is derived from an EMBL/GenBank/DDBJ whole genome shotgun (WGS) entry which is preliminary data.</text>
</comment>